<protein>
    <recommendedName>
        <fullName evidence="3">F-box domain-containing protein</fullName>
    </recommendedName>
</protein>
<name>A0AAD7FVL4_9AGAR</name>
<reference evidence="1" key="1">
    <citation type="submission" date="2023-03" db="EMBL/GenBank/DDBJ databases">
        <title>Massive genome expansion in bonnet fungi (Mycena s.s.) driven by repeated elements and novel gene families across ecological guilds.</title>
        <authorList>
            <consortium name="Lawrence Berkeley National Laboratory"/>
            <person name="Harder C.B."/>
            <person name="Miyauchi S."/>
            <person name="Viragh M."/>
            <person name="Kuo A."/>
            <person name="Thoen E."/>
            <person name="Andreopoulos B."/>
            <person name="Lu D."/>
            <person name="Skrede I."/>
            <person name="Drula E."/>
            <person name="Henrissat B."/>
            <person name="Morin E."/>
            <person name="Kohler A."/>
            <person name="Barry K."/>
            <person name="LaButti K."/>
            <person name="Morin E."/>
            <person name="Salamov A."/>
            <person name="Lipzen A."/>
            <person name="Mereny Z."/>
            <person name="Hegedus B."/>
            <person name="Baldrian P."/>
            <person name="Stursova M."/>
            <person name="Weitz H."/>
            <person name="Taylor A."/>
            <person name="Grigoriev I.V."/>
            <person name="Nagy L.G."/>
            <person name="Martin F."/>
            <person name="Kauserud H."/>
        </authorList>
    </citation>
    <scope>NUCLEOTIDE SEQUENCE</scope>
    <source>
        <strain evidence="1">9284</strain>
    </source>
</reference>
<gene>
    <name evidence="1" type="ORF">FB45DRAFT_905562</name>
</gene>
<dbReference type="Proteomes" id="UP001221142">
    <property type="component" value="Unassembled WGS sequence"/>
</dbReference>
<keyword evidence="2" id="KW-1185">Reference proteome</keyword>
<evidence type="ECO:0008006" key="3">
    <source>
        <dbReference type="Google" id="ProtNLM"/>
    </source>
</evidence>
<dbReference type="EMBL" id="JARKIF010000005">
    <property type="protein sequence ID" value="KAJ7639422.1"/>
    <property type="molecule type" value="Genomic_DNA"/>
</dbReference>
<accession>A0AAD7FVL4</accession>
<proteinExistence type="predicted"/>
<sequence length="375" mass="42021">MTEAFALKSQILDLERSFATLPREEDLVQERLDSCTYPVLSLPNEIVALIFVHFLPPYPKPPPFRGLLSPTVLTQICCQWREIALACPDLWRAISLPEASGDGNGLGALEMAEQWLNRSGCGPLSFEIVGLWSQSPEMLAIQYRARWEHVTLRSRHRPLPLDILERLGDLHGPCTLERPMPLLRHLGFSTDGTDNLYPADVPLLRSVVIHVGSRRFARMVLPCSQLTSLAIEKISVLECAPILQQVSNLTFCSLGVCSNLAVNGDLPNIYLPLLEGLYISDPWRRPMTGFLDTLVTPRLLLLQIPEGFLGTDSFPWNKEKRKEALQSFITKSGCTLRLLRIVVSELLGKDVKVYKSACPSAKVELRLRTKKSSRS</sequence>
<dbReference type="AlphaFoldDB" id="A0AAD7FVL4"/>
<evidence type="ECO:0000313" key="1">
    <source>
        <dbReference type="EMBL" id="KAJ7639422.1"/>
    </source>
</evidence>
<comment type="caution">
    <text evidence="1">The sequence shown here is derived from an EMBL/GenBank/DDBJ whole genome shotgun (WGS) entry which is preliminary data.</text>
</comment>
<evidence type="ECO:0000313" key="2">
    <source>
        <dbReference type="Proteomes" id="UP001221142"/>
    </source>
</evidence>
<organism evidence="1 2">
    <name type="scientific">Roridomyces roridus</name>
    <dbReference type="NCBI Taxonomy" id="1738132"/>
    <lineage>
        <taxon>Eukaryota</taxon>
        <taxon>Fungi</taxon>
        <taxon>Dikarya</taxon>
        <taxon>Basidiomycota</taxon>
        <taxon>Agaricomycotina</taxon>
        <taxon>Agaricomycetes</taxon>
        <taxon>Agaricomycetidae</taxon>
        <taxon>Agaricales</taxon>
        <taxon>Marasmiineae</taxon>
        <taxon>Mycenaceae</taxon>
        <taxon>Roridomyces</taxon>
    </lineage>
</organism>